<keyword evidence="12" id="KW-1185">Reference proteome</keyword>
<reference evidence="11" key="1">
    <citation type="submission" date="2022-02" db="EMBL/GenBank/DDBJ databases">
        <authorList>
            <person name="Leng L."/>
        </authorList>
    </citation>
    <scope>NUCLEOTIDE SEQUENCE</scope>
    <source>
        <strain evidence="11">JI</strain>
    </source>
</reference>
<dbReference type="InterPro" id="IPR002028">
    <property type="entry name" value="Trp_synthase_suA"/>
</dbReference>
<dbReference type="RefSeq" id="WP_277444929.1">
    <property type="nucleotide sequence ID" value="NZ_JAKOAV010000031.1"/>
</dbReference>
<evidence type="ECO:0000313" key="12">
    <source>
        <dbReference type="Proteomes" id="UP001154312"/>
    </source>
</evidence>
<evidence type="ECO:0000256" key="2">
    <source>
        <dbReference type="ARBA" id="ARBA00004733"/>
    </source>
</evidence>
<evidence type="ECO:0000256" key="5">
    <source>
        <dbReference type="ARBA" id="ARBA00022822"/>
    </source>
</evidence>
<dbReference type="AlphaFoldDB" id="A0A9X4JW39"/>
<dbReference type="Proteomes" id="UP001154312">
    <property type="component" value="Unassembled WGS sequence"/>
</dbReference>
<comment type="similarity">
    <text evidence="9 10">Belongs to the TrpA family.</text>
</comment>
<evidence type="ECO:0000313" key="11">
    <source>
        <dbReference type="EMBL" id="MDF9409461.1"/>
    </source>
</evidence>
<keyword evidence="7 9" id="KW-0456">Lyase</keyword>
<sequence length="260" mass="27881">MSKITKAFENRKALITFITGGDPDIETTEKLVPAMAAAGADLIEIGIPFSDPIAEGIVIQEADQRALLGGCTTDMLFAMVARIRQKSGVPLLFMTYLNPIYTYGKERFLTRCAECGIDGLIVPDLPFEEKDELADLCERHGVDLISMIAPTSEERITLIAKEAKGFIYCVSSLGVTGVRSEITTDIGKMVQKVREVTGVPCAVGFGIATPEQAGSMARLSDGVIVGSAIVKLVAKFGKDCVEPVSEYVHSMKKGIDAATK</sequence>
<dbReference type="FunFam" id="3.20.20.70:FF:000037">
    <property type="entry name" value="Tryptophan synthase alpha chain"/>
    <property type="match status" value="1"/>
</dbReference>
<gene>
    <name evidence="9 11" type="primary">trpA</name>
    <name evidence="11" type="ORF">L7E55_14035</name>
</gene>
<comment type="pathway">
    <text evidence="2 9">Amino-acid biosynthesis; L-tryptophan biosynthesis; L-tryptophan from chorismate: step 5/5.</text>
</comment>
<dbReference type="GO" id="GO:0004834">
    <property type="term" value="F:tryptophan synthase activity"/>
    <property type="evidence" value="ECO:0007669"/>
    <property type="project" value="UniProtKB-UniRule"/>
</dbReference>
<dbReference type="EC" id="4.2.1.20" evidence="9"/>
<dbReference type="Pfam" id="PF00290">
    <property type="entry name" value="Trp_syntA"/>
    <property type="match status" value="1"/>
</dbReference>
<keyword evidence="6 9" id="KW-0057">Aromatic amino acid biosynthesis</keyword>
<feature type="active site" description="Proton acceptor" evidence="9">
    <location>
        <position position="55"/>
    </location>
</feature>
<dbReference type="GO" id="GO:0005829">
    <property type="term" value="C:cytosol"/>
    <property type="evidence" value="ECO:0007669"/>
    <property type="project" value="TreeGrafter"/>
</dbReference>
<dbReference type="SUPFAM" id="SSF51366">
    <property type="entry name" value="Ribulose-phoshate binding barrel"/>
    <property type="match status" value="1"/>
</dbReference>
<protein>
    <recommendedName>
        <fullName evidence="9">Tryptophan synthase alpha chain</fullName>
        <ecNumber evidence="9">4.2.1.20</ecNumber>
    </recommendedName>
</protein>
<evidence type="ECO:0000256" key="4">
    <source>
        <dbReference type="ARBA" id="ARBA00022605"/>
    </source>
</evidence>
<evidence type="ECO:0000256" key="6">
    <source>
        <dbReference type="ARBA" id="ARBA00023141"/>
    </source>
</evidence>
<dbReference type="Gene3D" id="3.20.20.70">
    <property type="entry name" value="Aldolase class I"/>
    <property type="match status" value="1"/>
</dbReference>
<feature type="active site" description="Proton acceptor" evidence="9">
    <location>
        <position position="44"/>
    </location>
</feature>
<dbReference type="EMBL" id="JAKOAV010000031">
    <property type="protein sequence ID" value="MDF9409461.1"/>
    <property type="molecule type" value="Genomic_DNA"/>
</dbReference>
<keyword evidence="4 9" id="KW-0028">Amino-acid biosynthesis</keyword>
<comment type="caution">
    <text evidence="11">The sequence shown here is derived from an EMBL/GenBank/DDBJ whole genome shotgun (WGS) entry which is preliminary data.</text>
</comment>
<name>A0A9X4JW39_9FIRM</name>
<comment type="function">
    <text evidence="1 9">The alpha subunit is responsible for the aldol cleavage of indoleglycerol phosphate to indole and glyceraldehyde 3-phosphate.</text>
</comment>
<dbReference type="HAMAP" id="MF_00131">
    <property type="entry name" value="Trp_synth_alpha"/>
    <property type="match status" value="1"/>
</dbReference>
<evidence type="ECO:0000256" key="7">
    <source>
        <dbReference type="ARBA" id="ARBA00023239"/>
    </source>
</evidence>
<dbReference type="CDD" id="cd04724">
    <property type="entry name" value="Tryptophan_synthase_alpha"/>
    <property type="match status" value="1"/>
</dbReference>
<dbReference type="PANTHER" id="PTHR43406:SF1">
    <property type="entry name" value="TRYPTOPHAN SYNTHASE ALPHA CHAIN, CHLOROPLASTIC"/>
    <property type="match status" value="1"/>
</dbReference>
<evidence type="ECO:0000256" key="10">
    <source>
        <dbReference type="RuleBase" id="RU003662"/>
    </source>
</evidence>
<comment type="subunit">
    <text evidence="3 9">Tetramer of two alpha and two beta chains.</text>
</comment>
<keyword evidence="5 9" id="KW-0822">Tryptophan biosynthesis</keyword>
<dbReference type="InterPro" id="IPR013785">
    <property type="entry name" value="Aldolase_TIM"/>
</dbReference>
<dbReference type="PROSITE" id="PS00167">
    <property type="entry name" value="TRP_SYNTHASE_ALPHA"/>
    <property type="match status" value="1"/>
</dbReference>
<evidence type="ECO:0000256" key="3">
    <source>
        <dbReference type="ARBA" id="ARBA00011270"/>
    </source>
</evidence>
<accession>A0A9X4JW39</accession>
<organism evidence="11 12">
    <name type="scientific">Pelotomaculum isophthalicicum JI</name>
    <dbReference type="NCBI Taxonomy" id="947010"/>
    <lineage>
        <taxon>Bacteria</taxon>
        <taxon>Bacillati</taxon>
        <taxon>Bacillota</taxon>
        <taxon>Clostridia</taxon>
        <taxon>Eubacteriales</taxon>
        <taxon>Desulfotomaculaceae</taxon>
        <taxon>Pelotomaculum</taxon>
    </lineage>
</organism>
<dbReference type="InterPro" id="IPR011060">
    <property type="entry name" value="RibuloseP-bd_barrel"/>
</dbReference>
<evidence type="ECO:0000256" key="1">
    <source>
        <dbReference type="ARBA" id="ARBA00003365"/>
    </source>
</evidence>
<dbReference type="NCBIfam" id="TIGR00262">
    <property type="entry name" value="trpA"/>
    <property type="match status" value="1"/>
</dbReference>
<evidence type="ECO:0000256" key="9">
    <source>
        <dbReference type="HAMAP-Rule" id="MF_00131"/>
    </source>
</evidence>
<comment type="catalytic activity">
    <reaction evidence="8 9">
        <text>(1S,2R)-1-C-(indol-3-yl)glycerol 3-phosphate + L-serine = D-glyceraldehyde 3-phosphate + L-tryptophan + H2O</text>
        <dbReference type="Rhea" id="RHEA:10532"/>
        <dbReference type="ChEBI" id="CHEBI:15377"/>
        <dbReference type="ChEBI" id="CHEBI:33384"/>
        <dbReference type="ChEBI" id="CHEBI:57912"/>
        <dbReference type="ChEBI" id="CHEBI:58866"/>
        <dbReference type="ChEBI" id="CHEBI:59776"/>
        <dbReference type="EC" id="4.2.1.20"/>
    </reaction>
</comment>
<dbReference type="PANTHER" id="PTHR43406">
    <property type="entry name" value="TRYPTOPHAN SYNTHASE, ALPHA CHAIN"/>
    <property type="match status" value="1"/>
</dbReference>
<proteinExistence type="inferred from homology"/>
<dbReference type="InterPro" id="IPR018204">
    <property type="entry name" value="Trp_synthase_alpha_AS"/>
</dbReference>
<evidence type="ECO:0000256" key="8">
    <source>
        <dbReference type="ARBA" id="ARBA00049047"/>
    </source>
</evidence>